<evidence type="ECO:0000256" key="3">
    <source>
        <dbReference type="ARBA" id="ARBA00022448"/>
    </source>
</evidence>
<dbReference type="STRING" id="328396.RU93_GL001940"/>
<evidence type="ECO:0000256" key="1">
    <source>
        <dbReference type="ARBA" id="ARBA00004196"/>
    </source>
</evidence>
<dbReference type="PANTHER" id="PTHR43649">
    <property type="entry name" value="ARABINOSE-BINDING PROTEIN-RELATED"/>
    <property type="match status" value="1"/>
</dbReference>
<comment type="caution">
    <text evidence="6">The sequence shown here is derived from an EMBL/GenBank/DDBJ whole genome shotgun (WGS) entry which is preliminary data.</text>
</comment>
<keyword evidence="4 5" id="KW-0732">Signal</keyword>
<accession>A0A1L8QTA2</accession>
<proteinExistence type="inferred from homology"/>
<dbReference type="SUPFAM" id="SSF53850">
    <property type="entry name" value="Periplasmic binding protein-like II"/>
    <property type="match status" value="1"/>
</dbReference>
<protein>
    <submittedName>
        <fullName evidence="6">ABC transporter periplasmic subunit</fullName>
    </submittedName>
</protein>
<dbReference type="InterPro" id="IPR050490">
    <property type="entry name" value="Bact_solute-bd_prot1"/>
</dbReference>
<evidence type="ECO:0000256" key="4">
    <source>
        <dbReference type="ARBA" id="ARBA00022729"/>
    </source>
</evidence>
<dbReference type="InterPro" id="IPR006059">
    <property type="entry name" value="SBP"/>
</dbReference>
<keyword evidence="3" id="KW-0813">Transport</keyword>
<evidence type="ECO:0000313" key="6">
    <source>
        <dbReference type="EMBL" id="OJG10727.1"/>
    </source>
</evidence>
<gene>
    <name evidence="6" type="ORF">RU93_GL001940</name>
</gene>
<comment type="subcellular location">
    <subcellularLocation>
        <location evidence="1">Cell envelope</location>
    </subcellularLocation>
</comment>
<reference evidence="6 7" key="1">
    <citation type="submission" date="2014-12" db="EMBL/GenBank/DDBJ databases">
        <title>Draft genome sequences of 29 type strains of Enterococci.</title>
        <authorList>
            <person name="Zhong Z."/>
            <person name="Sun Z."/>
            <person name="Liu W."/>
            <person name="Zhang W."/>
            <person name="Zhang H."/>
        </authorList>
    </citation>
    <scope>NUCLEOTIDE SEQUENCE [LARGE SCALE GENOMIC DNA]</scope>
    <source>
        <strain evidence="6 7">DSM 17690</strain>
    </source>
</reference>
<evidence type="ECO:0000313" key="7">
    <source>
        <dbReference type="Proteomes" id="UP000182149"/>
    </source>
</evidence>
<dbReference type="Pfam" id="PF01547">
    <property type="entry name" value="SBP_bac_1"/>
    <property type="match status" value="1"/>
</dbReference>
<feature type="signal peptide" evidence="5">
    <location>
        <begin position="1"/>
        <end position="23"/>
    </location>
</feature>
<dbReference type="Proteomes" id="UP000182149">
    <property type="component" value="Unassembled WGS sequence"/>
</dbReference>
<keyword evidence="7" id="KW-1185">Reference proteome</keyword>
<dbReference type="PANTHER" id="PTHR43649:SF31">
    <property type="entry name" value="SN-GLYCEROL-3-PHOSPHATE-BINDING PERIPLASMIC PROTEIN UGPB"/>
    <property type="match status" value="1"/>
</dbReference>
<evidence type="ECO:0000256" key="2">
    <source>
        <dbReference type="ARBA" id="ARBA00008520"/>
    </source>
</evidence>
<dbReference type="OrthoDB" id="383889at2"/>
<dbReference type="EMBL" id="JXKD01000006">
    <property type="protein sequence ID" value="OJG10727.1"/>
    <property type="molecule type" value="Genomic_DNA"/>
</dbReference>
<dbReference type="GO" id="GO:0030313">
    <property type="term" value="C:cell envelope"/>
    <property type="evidence" value="ECO:0007669"/>
    <property type="project" value="UniProtKB-SubCell"/>
</dbReference>
<organism evidence="6 7">
    <name type="scientific">Enterococcus aquimarinus</name>
    <dbReference type="NCBI Taxonomy" id="328396"/>
    <lineage>
        <taxon>Bacteria</taxon>
        <taxon>Bacillati</taxon>
        <taxon>Bacillota</taxon>
        <taxon>Bacilli</taxon>
        <taxon>Lactobacillales</taxon>
        <taxon>Enterococcaceae</taxon>
        <taxon>Enterococcus</taxon>
    </lineage>
</organism>
<dbReference type="AlphaFoldDB" id="A0A1L8QTA2"/>
<comment type="similarity">
    <text evidence="2">Belongs to the bacterial solute-binding protein 1 family.</text>
</comment>
<sequence>MEMKFDKYLKLGIGLALSATVLAACGNSDAEEIGEKSSSGVEATGELASMTEEEITLRFASWENPELQQHLAKDFMEKYPNITVELVTVDQENWNDGLTNLANTGSLPDVFWYQGNVDVPIVNGWLGDMTEQWEADPESAEVLTTLQETGYIDNERKMAAAVFYQPFTVFLDENVFNKLNVEMPSQDWKYSEMIDLMKKMTVPEQEIFGYNDYTKLVTMGPIVQADAIGEFGWNGEKFDMTTYWAESMTQQAELVRTGVHAPFFDTDEAEAAFGDRLLWAASTGRIATQLDAWWTKDLFATDEFVDKGIKWVPYPVPQGDNATTSNKPGFVDFGSVSSATEYPREAYELLKFMGWGKDGWNSRLEAYKTLTNDDGSKLFTYPSGLPLTQDQAIWDAVAAELPDNDYYKNYLEYVKEPIPLGGAVIPGFQTFLEEVYFGGEYGDVEAAIIAGTVNASDIAAELTEKLNQYYEEAMAEIF</sequence>
<name>A0A1L8QTA2_9ENTE</name>
<dbReference type="Gene3D" id="3.40.190.10">
    <property type="entry name" value="Periplasmic binding protein-like II"/>
    <property type="match status" value="1"/>
</dbReference>
<feature type="chain" id="PRO_5038507894" evidence="5">
    <location>
        <begin position="24"/>
        <end position="478"/>
    </location>
</feature>
<dbReference type="PROSITE" id="PS51257">
    <property type="entry name" value="PROKAR_LIPOPROTEIN"/>
    <property type="match status" value="1"/>
</dbReference>
<evidence type="ECO:0000256" key="5">
    <source>
        <dbReference type="SAM" id="SignalP"/>
    </source>
</evidence>